<dbReference type="SMART" id="SM00364">
    <property type="entry name" value="LRR_BAC"/>
    <property type="match status" value="4"/>
</dbReference>
<name>A0A2V2WEL9_TRYCR</name>
<feature type="region of interest" description="Disordered" evidence="3">
    <location>
        <begin position="1386"/>
        <end position="1488"/>
    </location>
</feature>
<feature type="compositionally biased region" description="Polar residues" evidence="3">
    <location>
        <begin position="216"/>
        <end position="226"/>
    </location>
</feature>
<dbReference type="Gene3D" id="3.80.10.10">
    <property type="entry name" value="Ribonuclease Inhibitor"/>
    <property type="match status" value="2"/>
</dbReference>
<dbReference type="VEuPathDB" id="TriTrypDB:TcG_05801"/>
<evidence type="ECO:0000313" key="4">
    <source>
        <dbReference type="EMBL" id="PWV05094.1"/>
    </source>
</evidence>
<comment type="caution">
    <text evidence="4">The sequence shown here is derived from an EMBL/GenBank/DDBJ whole genome shotgun (WGS) entry which is preliminary data.</text>
</comment>
<evidence type="ECO:0000313" key="5">
    <source>
        <dbReference type="Proteomes" id="UP000246078"/>
    </source>
</evidence>
<dbReference type="PROSITE" id="PS51450">
    <property type="entry name" value="LRR"/>
    <property type="match status" value="3"/>
</dbReference>
<dbReference type="EMBL" id="PRFC01000138">
    <property type="protein sequence ID" value="PWV05094.1"/>
    <property type="molecule type" value="Genomic_DNA"/>
</dbReference>
<dbReference type="VEuPathDB" id="TriTrypDB:TcCLB.506941.70"/>
<dbReference type="VEuPathDB" id="TriTrypDB:ECC02_000094"/>
<sequence length="1488" mass="168947">MGDNLPPLELLTEEEAALLAEYGVKGPYDDLLRFPAASTCVFDYGGRDVFLTGTRSDEGDNDNKRLDKTDAGEINHVDHTWPLDCVLLHHTHMLSYSTAIPLWDGVNGVLNGDTKIVPIMAPHSPLSVERSDAVGSIDREEGKFEMEDVSPARQFNRYEGSDLDLLVTADDVLREADELLAKRIQYMDPMAEAYLLERERAALEEERLWSPIHGAETTTTALTESDGSSEDEDAAKEKNGKKELKNLFAYEFGPTTEEQQTLHEWDEAVLRCEQRLELLLNNVVGGETMNASRDEELDVMAEVSPSLRAEEYHEAPILATHPPSVKQHTGILESIATMEARDSELQAAACQQLEKAREERRRPRRAPPAEIVFDQFMTRVNQLLPPNEMEVKLEATEALESAEEVKMAPILSGEKTAVGDAKGHTQPLSTNQVQRNARREGFRVRCELREAWCMQEEDRRATRLLLWRKEEATRIQNDIQGCLSDERSMREILLLEECNVYREIYYLERQSAFKAKESEKLRQEEFRSQLVRSITKEHADIRHEIMAMEEGTMRKILQEEQHARDLLLIRQQEHTAHNITTVPLSNSTEWKDSDGNEERITEAAPLQKTAQAWKLLKSSGQFPASRTCIDHSPIGNALRLQSLQREESMRRKWVDECKKGIIQTASALAELMHGVDERTTNTSLPGVRPGVNATPTPPTLSNDVSYSSLDNTTIRLDANLAKQLQPTVFGGVKSSLREVAQLCHRLSFALEQVAAVDFASLATLEVCTNDGVWNCKEKHMTPAAPLVQELDLGGNALRTLPLDDLLRVFPSIRRLNISDNGLRDVTCHSASLRGVSEAHAHSLAQSTHLSHLDVSMNKLHSVEVIGKLLPYRLRSLVMYANHVDSLLPLASCTHLESLEASRNRISSLSELQHLSLLRTLDLSENCLITWDAFAQHVLLQNLYLSRNQISAFPKTLFLGFIRQLFMNENQLEVLPSECFCWLPFLSVLHVENNKLRDVSGLAHCPRLTAVGLAFNRLQRVEDLSPLAACKKLRSLSVNENPFTRGIDCNKFGTSAKVKMTLLAWFPQLSELNNEKLIDAERSSAMEDEIMWLRPFSMARRLRQQFHESAVYDAWYWPCGSTVEDVQQVCGTREWGSQYMNVKSGYAALFSALTSDVALTTLQKEQDVLIAFCRRRHHDALRVEEELQKRFRESKQRFNPVIHLLSNTVDERNGRETNSTLRQHLTSLQTMPQIMANMHLRSVLYHERMKEHREARAKVFICEWMRLRLLGRRAKKELESLKAAYAESQRRRYEAAARVIQPVWRGAAFRSRLQRILHINEDKDDDEFTHVSLDFIDDLQTKGDGDGVEAVLQRVLQSHGALPNFPVSSSPTRITGAQYSLVGPLLPRASSVLPDGTSRIGEEERQRPETQPQRGTRRLSQEGRKQQKEEQLPPPSSFSSSSRVDDEWGALVSSQLRKRQKKMERAQRENMRREFMKDPLKVKRALGGG</sequence>
<dbReference type="VEuPathDB" id="TriTrypDB:TcYC6_0097290"/>
<dbReference type="VEuPathDB" id="TriTrypDB:TcCLB.511511.70"/>
<dbReference type="InterPro" id="IPR001611">
    <property type="entry name" value="Leu-rich_rpt"/>
</dbReference>
<dbReference type="SUPFAM" id="SSF52058">
    <property type="entry name" value="L domain-like"/>
    <property type="match status" value="1"/>
</dbReference>
<accession>A0A2V2WEL9</accession>
<keyword evidence="1" id="KW-0433">Leucine-rich repeat</keyword>
<dbReference type="OrthoDB" id="266138at2759"/>
<dbReference type="PANTHER" id="PTHR15454">
    <property type="entry name" value="NISCHARIN RELATED"/>
    <property type="match status" value="1"/>
</dbReference>
<evidence type="ECO:0000256" key="2">
    <source>
        <dbReference type="ARBA" id="ARBA00022737"/>
    </source>
</evidence>
<keyword evidence="2" id="KW-0677">Repeat</keyword>
<dbReference type="SMART" id="SM00369">
    <property type="entry name" value="LRR_TYP"/>
    <property type="match status" value="5"/>
</dbReference>
<proteinExistence type="predicted"/>
<dbReference type="PROSITE" id="PS50096">
    <property type="entry name" value="IQ"/>
    <property type="match status" value="1"/>
</dbReference>
<dbReference type="GO" id="GO:0005737">
    <property type="term" value="C:cytoplasm"/>
    <property type="evidence" value="ECO:0007669"/>
    <property type="project" value="TreeGrafter"/>
</dbReference>
<feature type="compositionally biased region" description="Basic and acidic residues" evidence="3">
    <location>
        <begin position="1418"/>
        <end position="1430"/>
    </location>
</feature>
<dbReference type="VEuPathDB" id="TriTrypDB:BCY84_01044"/>
<dbReference type="VEuPathDB" id="TriTrypDB:TCDM_06349"/>
<dbReference type="InterPro" id="IPR003591">
    <property type="entry name" value="Leu-rich_rpt_typical-subtyp"/>
</dbReference>
<dbReference type="VEuPathDB" id="TriTrypDB:C3747_138g62"/>
<evidence type="ECO:0008006" key="6">
    <source>
        <dbReference type="Google" id="ProtNLM"/>
    </source>
</evidence>
<dbReference type="InterPro" id="IPR032675">
    <property type="entry name" value="LRR_dom_sf"/>
</dbReference>
<feature type="compositionally biased region" description="Basic and acidic residues" evidence="3">
    <location>
        <begin position="1462"/>
        <end position="1480"/>
    </location>
</feature>
<feature type="region of interest" description="Disordered" evidence="3">
    <location>
        <begin position="213"/>
        <end position="240"/>
    </location>
</feature>
<feature type="region of interest" description="Disordered" evidence="3">
    <location>
        <begin position="679"/>
        <end position="701"/>
    </location>
</feature>
<reference evidence="4 5" key="1">
    <citation type="journal article" date="2018" name="Microb. Genom.">
        <title>Expanding an expanded genome: long-read sequencing of Trypanosoma cruzi.</title>
        <authorList>
            <person name="Berna L."/>
            <person name="Rodriguez M."/>
            <person name="Chiribao M.L."/>
            <person name="Parodi-Talice A."/>
            <person name="Pita S."/>
            <person name="Rijo G."/>
            <person name="Alvarez-Valin F."/>
            <person name="Robello C."/>
        </authorList>
    </citation>
    <scope>NUCLEOTIDE SEQUENCE [LARGE SCALE GENOMIC DNA]</scope>
    <source>
        <strain evidence="4 5">TCC</strain>
    </source>
</reference>
<dbReference type="PANTHER" id="PTHR15454:SF56">
    <property type="entry name" value="PROTEIN PHOSPHATASE 1 REGULATORY SUBUNIT 7-RELATED"/>
    <property type="match status" value="1"/>
</dbReference>
<evidence type="ECO:0000256" key="3">
    <source>
        <dbReference type="SAM" id="MobiDB-lite"/>
    </source>
</evidence>
<dbReference type="VEuPathDB" id="TriTrypDB:Tc_MARK_1979"/>
<dbReference type="VEuPathDB" id="TriTrypDB:C4B63_18g319"/>
<dbReference type="VEuPathDB" id="TriTrypDB:TcBrA4_0028780"/>
<dbReference type="SMR" id="A0A2V2WEL9"/>
<evidence type="ECO:0000256" key="1">
    <source>
        <dbReference type="ARBA" id="ARBA00022614"/>
    </source>
</evidence>
<dbReference type="OMA" id="NRAKGWE"/>
<gene>
    <name evidence="4" type="ORF">C3747_138g62</name>
</gene>
<dbReference type="Proteomes" id="UP000246078">
    <property type="component" value="Unassembled WGS sequence"/>
</dbReference>
<dbReference type="VEuPathDB" id="TriTrypDB:TcCL_NonESM06857"/>
<organism evidence="4 5">
    <name type="scientific">Trypanosoma cruzi</name>
    <dbReference type="NCBI Taxonomy" id="5693"/>
    <lineage>
        <taxon>Eukaryota</taxon>
        <taxon>Discoba</taxon>
        <taxon>Euglenozoa</taxon>
        <taxon>Kinetoplastea</taxon>
        <taxon>Metakinetoplastina</taxon>
        <taxon>Trypanosomatida</taxon>
        <taxon>Trypanosomatidae</taxon>
        <taxon>Trypanosoma</taxon>
        <taxon>Schizotrypanum</taxon>
    </lineage>
</organism>
<protein>
    <recommendedName>
        <fullName evidence="6">Leucine-rich repeat protein (LRRP)</fullName>
    </recommendedName>
</protein>
<dbReference type="VEuPathDB" id="TriTrypDB:TCSYLVIO_003263"/>